<protein>
    <submittedName>
        <fullName evidence="1">Uncharacterized protein</fullName>
    </submittedName>
</protein>
<sequence>MGSITRLSHRFRDASLGAPDLWTIVDVALLFPGLVEILKLYLEHSRSREIWVTVRELSKGKPSPTVTYGPTSVILNHISIGFGDYGLNARARSRWKLRWNHSDPSQLQSWRAATPSYTWSTVPRISRCLRGQRVSLKVRRCKNGLKDPEGSFTVAISKQCLALVHLNLETLGPHEQCEHAIPQISHVVFVADNATSSPIRQGSTSNIIVQTSSL</sequence>
<dbReference type="EMBL" id="JARJLG010000092">
    <property type="protein sequence ID" value="KAJ7747920.1"/>
    <property type="molecule type" value="Genomic_DNA"/>
</dbReference>
<evidence type="ECO:0000313" key="2">
    <source>
        <dbReference type="Proteomes" id="UP001215280"/>
    </source>
</evidence>
<organism evidence="1 2">
    <name type="scientific">Mycena maculata</name>
    <dbReference type="NCBI Taxonomy" id="230809"/>
    <lineage>
        <taxon>Eukaryota</taxon>
        <taxon>Fungi</taxon>
        <taxon>Dikarya</taxon>
        <taxon>Basidiomycota</taxon>
        <taxon>Agaricomycotina</taxon>
        <taxon>Agaricomycetes</taxon>
        <taxon>Agaricomycetidae</taxon>
        <taxon>Agaricales</taxon>
        <taxon>Marasmiineae</taxon>
        <taxon>Mycenaceae</taxon>
        <taxon>Mycena</taxon>
    </lineage>
</organism>
<dbReference type="Proteomes" id="UP001215280">
    <property type="component" value="Unassembled WGS sequence"/>
</dbReference>
<name>A0AAD7IPQ9_9AGAR</name>
<dbReference type="AlphaFoldDB" id="A0AAD7IPQ9"/>
<keyword evidence="2" id="KW-1185">Reference proteome</keyword>
<proteinExistence type="predicted"/>
<gene>
    <name evidence="1" type="ORF">DFH07DRAFT_573646</name>
</gene>
<reference evidence="1" key="1">
    <citation type="submission" date="2023-03" db="EMBL/GenBank/DDBJ databases">
        <title>Massive genome expansion in bonnet fungi (Mycena s.s.) driven by repeated elements and novel gene families across ecological guilds.</title>
        <authorList>
            <consortium name="Lawrence Berkeley National Laboratory"/>
            <person name="Harder C.B."/>
            <person name="Miyauchi S."/>
            <person name="Viragh M."/>
            <person name="Kuo A."/>
            <person name="Thoen E."/>
            <person name="Andreopoulos B."/>
            <person name="Lu D."/>
            <person name="Skrede I."/>
            <person name="Drula E."/>
            <person name="Henrissat B."/>
            <person name="Morin E."/>
            <person name="Kohler A."/>
            <person name="Barry K."/>
            <person name="LaButti K."/>
            <person name="Morin E."/>
            <person name="Salamov A."/>
            <person name="Lipzen A."/>
            <person name="Mereny Z."/>
            <person name="Hegedus B."/>
            <person name="Baldrian P."/>
            <person name="Stursova M."/>
            <person name="Weitz H."/>
            <person name="Taylor A."/>
            <person name="Grigoriev I.V."/>
            <person name="Nagy L.G."/>
            <person name="Martin F."/>
            <person name="Kauserud H."/>
        </authorList>
    </citation>
    <scope>NUCLEOTIDE SEQUENCE</scope>
    <source>
        <strain evidence="1">CBHHK188m</strain>
    </source>
</reference>
<evidence type="ECO:0000313" key="1">
    <source>
        <dbReference type="EMBL" id="KAJ7747920.1"/>
    </source>
</evidence>
<comment type="caution">
    <text evidence="1">The sequence shown here is derived from an EMBL/GenBank/DDBJ whole genome shotgun (WGS) entry which is preliminary data.</text>
</comment>
<accession>A0AAD7IPQ9</accession>